<dbReference type="AlphaFoldDB" id="A0AAP4A8Q6"/>
<feature type="signal peptide" evidence="2">
    <location>
        <begin position="1"/>
        <end position="23"/>
    </location>
</feature>
<feature type="domain" description="MucBP" evidence="3">
    <location>
        <begin position="77"/>
        <end position="135"/>
    </location>
</feature>
<evidence type="ECO:0000256" key="2">
    <source>
        <dbReference type="SAM" id="SignalP"/>
    </source>
</evidence>
<feature type="non-terminal residue" evidence="4">
    <location>
        <position position="207"/>
    </location>
</feature>
<sequence>MKKKKLKVLVASALLSCCISSFIATPYNVEAKELKTSINQSINNQKQELKGKLHHEIQDSLIKAKKNSSKTQVKYQIKYIDDTTGKEIDTITKIDFANETVTETARDFKGYRLVSEKNQSKTLSEDNNDPIIFHYIKSPKTQVKYQIKYIDDTTGKEIDTITKIDFANETVTETARDFEGYRLVSEKNQSKTLSEDNNDPIIFHYAK</sequence>
<gene>
    <name evidence="4" type="ORF">QDQ28_13750</name>
</gene>
<feature type="domain" description="MucBP" evidence="3">
    <location>
        <begin position="147"/>
        <end position="205"/>
    </location>
</feature>
<organism evidence="4 5">
    <name type="scientific">Clostridium perfringens</name>
    <dbReference type="NCBI Taxonomy" id="1502"/>
    <lineage>
        <taxon>Bacteria</taxon>
        <taxon>Bacillati</taxon>
        <taxon>Bacillota</taxon>
        <taxon>Clostridia</taxon>
        <taxon>Eubacteriales</taxon>
        <taxon>Clostridiaceae</taxon>
        <taxon>Clostridium</taxon>
    </lineage>
</organism>
<keyword evidence="2" id="KW-0732">Signal</keyword>
<accession>A0AAP4A8Q6</accession>
<name>A0AAP4A8Q6_CLOPF</name>
<evidence type="ECO:0000313" key="4">
    <source>
        <dbReference type="EMBL" id="MDH2337240.1"/>
    </source>
</evidence>
<dbReference type="EMBL" id="JARVUX010000011">
    <property type="protein sequence ID" value="MDH2337240.1"/>
    <property type="molecule type" value="Genomic_DNA"/>
</dbReference>
<proteinExistence type="predicted"/>
<dbReference type="RefSeq" id="WP_003482595.1">
    <property type="nucleotide sequence ID" value="NZ_JARVUX010000011.1"/>
</dbReference>
<comment type="caution">
    <text evidence="4">The sequence shown here is derived from an EMBL/GenBank/DDBJ whole genome shotgun (WGS) entry which is preliminary data.</text>
</comment>
<dbReference type="InterPro" id="IPR009459">
    <property type="entry name" value="MucBP_dom"/>
</dbReference>
<evidence type="ECO:0000256" key="1">
    <source>
        <dbReference type="ARBA" id="ARBA00022737"/>
    </source>
</evidence>
<dbReference type="Pfam" id="PF06458">
    <property type="entry name" value="MucBP"/>
    <property type="match status" value="2"/>
</dbReference>
<keyword evidence="1" id="KW-0677">Repeat</keyword>
<reference evidence="4" key="1">
    <citation type="submission" date="2023-04" db="EMBL/GenBank/DDBJ databases">
        <title>Epidemiological investigation of Clostridium perfringens isolated from cattle.</title>
        <authorList>
            <person name="Tian R."/>
        </authorList>
    </citation>
    <scope>NUCLEOTIDE SEQUENCE</scope>
    <source>
        <strain evidence="4">ZWCP172</strain>
    </source>
</reference>
<feature type="chain" id="PRO_5042819586" evidence="2">
    <location>
        <begin position="24"/>
        <end position="207"/>
    </location>
</feature>
<protein>
    <submittedName>
        <fullName evidence="4">MucBP domain-containing protein</fullName>
    </submittedName>
</protein>
<dbReference type="Proteomes" id="UP001222958">
    <property type="component" value="Unassembled WGS sequence"/>
</dbReference>
<evidence type="ECO:0000259" key="3">
    <source>
        <dbReference type="Pfam" id="PF06458"/>
    </source>
</evidence>
<evidence type="ECO:0000313" key="5">
    <source>
        <dbReference type="Proteomes" id="UP001222958"/>
    </source>
</evidence>